<dbReference type="OrthoDB" id="5178774at2"/>
<proteinExistence type="predicted"/>
<dbReference type="InterPro" id="IPR019639">
    <property type="entry name" value="DUF2505"/>
</dbReference>
<name>A0A1X1RD20_MYCFA</name>
<evidence type="ECO:0000313" key="2">
    <source>
        <dbReference type="Proteomes" id="UP000193484"/>
    </source>
</evidence>
<comment type="caution">
    <text evidence="1">The sequence shown here is derived from an EMBL/GenBank/DDBJ whole genome shotgun (WGS) entry which is preliminary data.</text>
</comment>
<keyword evidence="2" id="KW-1185">Reference proteome</keyword>
<dbReference type="Pfam" id="PF10698">
    <property type="entry name" value="DUF2505"/>
    <property type="match status" value="1"/>
</dbReference>
<sequence length="170" mass="18113">MARSFDMSADYAGSVEAVLGAFADERYWLARLAQSGADEALLEELAVSPSGAVTVATTQVLYRDKLPGVVAQFHRGNLRITRREQWEPIADGRSAATVSGAVPGAPVTLTGDARLQPATTADASRATLRLAVEVRVPLVGGKIEEMLGGRLRELIRIEGDFTNGWIAGPH</sequence>
<dbReference type="EMBL" id="LQOJ01000039">
    <property type="protein sequence ID" value="ORV03205.1"/>
    <property type="molecule type" value="Genomic_DNA"/>
</dbReference>
<protein>
    <submittedName>
        <fullName evidence="1">Uncharacterized protein</fullName>
    </submittedName>
</protein>
<accession>A0A1X1RD20</accession>
<dbReference type="STRING" id="1793.AWC04_11305"/>
<dbReference type="RefSeq" id="WP_085096134.1">
    <property type="nucleotide sequence ID" value="NZ_AP022603.1"/>
</dbReference>
<organism evidence="1 2">
    <name type="scientific">Mycolicibacterium fallax</name>
    <name type="common">Mycobacterium fallax</name>
    <dbReference type="NCBI Taxonomy" id="1793"/>
    <lineage>
        <taxon>Bacteria</taxon>
        <taxon>Bacillati</taxon>
        <taxon>Actinomycetota</taxon>
        <taxon>Actinomycetes</taxon>
        <taxon>Mycobacteriales</taxon>
        <taxon>Mycobacteriaceae</taxon>
        <taxon>Mycolicibacterium</taxon>
    </lineage>
</organism>
<dbReference type="Proteomes" id="UP000193484">
    <property type="component" value="Unassembled WGS sequence"/>
</dbReference>
<dbReference type="AlphaFoldDB" id="A0A1X1RD20"/>
<evidence type="ECO:0000313" key="1">
    <source>
        <dbReference type="EMBL" id="ORV03205.1"/>
    </source>
</evidence>
<gene>
    <name evidence="1" type="ORF">AWC04_11305</name>
</gene>
<reference evidence="1 2" key="1">
    <citation type="submission" date="2016-01" db="EMBL/GenBank/DDBJ databases">
        <title>The new phylogeny of the genus Mycobacterium.</title>
        <authorList>
            <person name="Tarcisio F."/>
            <person name="Conor M."/>
            <person name="Antonella G."/>
            <person name="Elisabetta G."/>
            <person name="Giulia F.S."/>
            <person name="Sara T."/>
            <person name="Anna F."/>
            <person name="Clotilde B."/>
            <person name="Roberto B."/>
            <person name="Veronica D.S."/>
            <person name="Fabio R."/>
            <person name="Monica P."/>
            <person name="Olivier J."/>
            <person name="Enrico T."/>
            <person name="Nicola S."/>
        </authorList>
    </citation>
    <scope>NUCLEOTIDE SEQUENCE [LARGE SCALE GENOMIC DNA]</scope>
    <source>
        <strain evidence="1 2">DSM 44179</strain>
    </source>
</reference>